<organism evidence="1">
    <name type="scientific">Solanum lycopersicum</name>
    <name type="common">Tomato</name>
    <name type="synonym">Lycopersicon esculentum</name>
    <dbReference type="NCBI Taxonomy" id="4081"/>
    <lineage>
        <taxon>Eukaryota</taxon>
        <taxon>Viridiplantae</taxon>
        <taxon>Streptophyta</taxon>
        <taxon>Embryophyta</taxon>
        <taxon>Tracheophyta</taxon>
        <taxon>Spermatophyta</taxon>
        <taxon>Magnoliopsida</taxon>
        <taxon>eudicotyledons</taxon>
        <taxon>Gunneridae</taxon>
        <taxon>Pentapetalae</taxon>
        <taxon>asterids</taxon>
        <taxon>lamiids</taxon>
        <taxon>Solanales</taxon>
        <taxon>Solanaceae</taxon>
        <taxon>Solanoideae</taxon>
        <taxon>Solaneae</taxon>
        <taxon>Solanum</taxon>
        <taxon>Solanum subgen. Lycopersicon</taxon>
    </lineage>
</organism>
<dbReference type="Proteomes" id="UP000004994">
    <property type="component" value="Chromosome 4"/>
</dbReference>
<proteinExistence type="predicted"/>
<accession>A0A3Q7FYM5</accession>
<reference evidence="1" key="1">
    <citation type="journal article" date="2012" name="Nature">
        <title>The tomato genome sequence provides insights into fleshy fruit evolution.</title>
        <authorList>
            <consortium name="Tomato Genome Consortium"/>
        </authorList>
    </citation>
    <scope>NUCLEOTIDE SEQUENCE [LARGE SCALE GENOMIC DNA]</scope>
    <source>
        <strain evidence="1">cv. Heinz 1706</strain>
    </source>
</reference>
<dbReference type="Gramene" id="Solyc04g009477.1.1">
    <property type="protein sequence ID" value="Solyc04g009477.1.1"/>
    <property type="gene ID" value="Solyc04g009477.1"/>
</dbReference>
<dbReference type="EnsemblPlants" id="Solyc04g009477.1.1">
    <property type="protein sequence ID" value="Solyc04g009477.1.1"/>
    <property type="gene ID" value="Solyc04g009477.1"/>
</dbReference>
<dbReference type="InParanoid" id="A0A3Q7FYM5"/>
<evidence type="ECO:0000313" key="1">
    <source>
        <dbReference type="EnsemblPlants" id="Solyc04g009477.1.1"/>
    </source>
</evidence>
<keyword evidence="2" id="KW-1185">Reference proteome</keyword>
<protein>
    <submittedName>
        <fullName evidence="1">Uncharacterized protein</fullName>
    </submittedName>
</protein>
<dbReference type="AlphaFoldDB" id="A0A3Q7FYM5"/>
<name>A0A3Q7FYM5_SOLLC</name>
<sequence length="103" mass="11750">MTLERIVLFLRLNKREIQLPHKEKLGNFLSLPSIPDSEVLNRMKEYFDEGMEVKDLSRTLVGSLASVVVVLVAQDIYARQLPILDSVGQDIASEFDRLLHLIT</sequence>
<reference evidence="1" key="2">
    <citation type="submission" date="2019-01" db="UniProtKB">
        <authorList>
            <consortium name="EnsemblPlants"/>
        </authorList>
    </citation>
    <scope>IDENTIFICATION</scope>
    <source>
        <strain evidence="1">cv. Heinz 1706</strain>
    </source>
</reference>
<evidence type="ECO:0000313" key="2">
    <source>
        <dbReference type="Proteomes" id="UP000004994"/>
    </source>
</evidence>